<keyword evidence="2" id="KW-0732">Signal</keyword>
<dbReference type="AlphaFoldDB" id="A0A059AS57"/>
<feature type="compositionally biased region" description="Basic residues" evidence="1">
    <location>
        <begin position="70"/>
        <end position="82"/>
    </location>
</feature>
<reference evidence="3" key="1">
    <citation type="submission" date="2013-07" db="EMBL/GenBank/DDBJ databases">
        <title>The genome of Eucalyptus grandis.</title>
        <authorList>
            <person name="Schmutz J."/>
            <person name="Hayes R."/>
            <person name="Myburg A."/>
            <person name="Tuskan G."/>
            <person name="Grattapaglia D."/>
            <person name="Rokhsar D.S."/>
        </authorList>
    </citation>
    <scope>NUCLEOTIDE SEQUENCE</scope>
    <source>
        <tissue evidence="3">Leaf extractions</tissue>
    </source>
</reference>
<gene>
    <name evidence="3" type="ORF">EUGRSUZ_I02320</name>
</gene>
<proteinExistence type="predicted"/>
<evidence type="ECO:0000256" key="2">
    <source>
        <dbReference type="SAM" id="SignalP"/>
    </source>
</evidence>
<evidence type="ECO:0000313" key="3">
    <source>
        <dbReference type="EMBL" id="KCW56599.1"/>
    </source>
</evidence>
<evidence type="ECO:0000256" key="1">
    <source>
        <dbReference type="SAM" id="MobiDB-lite"/>
    </source>
</evidence>
<dbReference type="Gramene" id="KCW56599">
    <property type="protein sequence ID" value="KCW56599"/>
    <property type="gene ID" value="EUGRSUZ_I02320"/>
</dbReference>
<protein>
    <submittedName>
        <fullName evidence="3">Uncharacterized protein</fullName>
    </submittedName>
</protein>
<feature type="chain" id="PRO_5001568057" evidence="2">
    <location>
        <begin position="28"/>
        <end position="337"/>
    </location>
</feature>
<feature type="region of interest" description="Disordered" evidence="1">
    <location>
        <begin position="70"/>
        <end position="105"/>
    </location>
</feature>
<dbReference type="InParanoid" id="A0A059AS57"/>
<name>A0A059AS57_EUCGR</name>
<sequence>MSFERPLVLPPHLFLLLWGEVIPDAEGLAYLLRGLAFDHVSHCLACQVQQALDVQIVCGLIRHKFIHAPPKKKKKKLKKKKEKEKEEEGTLKKQQGKDGGGNQQTRIRSHRVAWSTLTNSASQALRSSSLTRSSAVADSTCFLQYSITMPRILLFTLGSGIASSVQQSSITCLITCDSSATDCSTSNDSPSELRSVIFLDVAISLAPLPKRIPRRHRQKIVLPSPLCAKNRRADFALSSVASSLSLSLLEIESREEIEKSSAVEGSREVGAGLNIEGGPWDRVLIIIRVVTNFRYEQCRKLINRTTRTLILCATPAIGDRAIKNELLYNVLRRSPWR</sequence>
<accession>A0A059AS57</accession>
<feature type="signal peptide" evidence="2">
    <location>
        <begin position="1"/>
        <end position="27"/>
    </location>
</feature>
<organism evidence="3">
    <name type="scientific">Eucalyptus grandis</name>
    <name type="common">Flooded gum</name>
    <dbReference type="NCBI Taxonomy" id="71139"/>
    <lineage>
        <taxon>Eukaryota</taxon>
        <taxon>Viridiplantae</taxon>
        <taxon>Streptophyta</taxon>
        <taxon>Embryophyta</taxon>
        <taxon>Tracheophyta</taxon>
        <taxon>Spermatophyta</taxon>
        <taxon>Magnoliopsida</taxon>
        <taxon>eudicotyledons</taxon>
        <taxon>Gunneridae</taxon>
        <taxon>Pentapetalae</taxon>
        <taxon>rosids</taxon>
        <taxon>malvids</taxon>
        <taxon>Myrtales</taxon>
        <taxon>Myrtaceae</taxon>
        <taxon>Myrtoideae</taxon>
        <taxon>Eucalypteae</taxon>
        <taxon>Eucalyptus</taxon>
    </lineage>
</organism>
<dbReference type="EMBL" id="KK198761">
    <property type="protein sequence ID" value="KCW56599.1"/>
    <property type="molecule type" value="Genomic_DNA"/>
</dbReference>